<gene>
    <name evidence="2" type="ORF">D0435_07750</name>
</gene>
<dbReference type="Proteomes" id="UP000446866">
    <property type="component" value="Unassembled WGS sequence"/>
</dbReference>
<evidence type="ECO:0008006" key="4">
    <source>
        <dbReference type="Google" id="ProtNLM"/>
    </source>
</evidence>
<name>A0A845QHB6_9FIRM</name>
<organism evidence="2 3">
    <name type="scientific">Anaerotruncus colihominis</name>
    <dbReference type="NCBI Taxonomy" id="169435"/>
    <lineage>
        <taxon>Bacteria</taxon>
        <taxon>Bacillati</taxon>
        <taxon>Bacillota</taxon>
        <taxon>Clostridia</taxon>
        <taxon>Eubacteriales</taxon>
        <taxon>Oscillospiraceae</taxon>
        <taxon>Anaerotruncus</taxon>
    </lineage>
</organism>
<evidence type="ECO:0000313" key="2">
    <source>
        <dbReference type="EMBL" id="NBH61542.1"/>
    </source>
</evidence>
<dbReference type="EMBL" id="QXWK01000013">
    <property type="protein sequence ID" value="NBH61542.1"/>
    <property type="molecule type" value="Genomic_DNA"/>
</dbReference>
<feature type="coiled-coil region" evidence="1">
    <location>
        <begin position="490"/>
        <end position="517"/>
    </location>
</feature>
<protein>
    <recommendedName>
        <fullName evidence="4">Phage-related minor tail protein</fullName>
    </recommendedName>
</protein>
<evidence type="ECO:0000256" key="1">
    <source>
        <dbReference type="SAM" id="Coils"/>
    </source>
</evidence>
<comment type="caution">
    <text evidence="2">The sequence shown here is derived from an EMBL/GenBank/DDBJ whole genome shotgun (WGS) entry which is preliminary data.</text>
</comment>
<evidence type="ECO:0000313" key="3">
    <source>
        <dbReference type="Proteomes" id="UP000446866"/>
    </source>
</evidence>
<accession>A0A845QHB6</accession>
<reference evidence="2 3" key="1">
    <citation type="submission" date="2018-08" db="EMBL/GenBank/DDBJ databases">
        <title>Murine metabolic-syndrome-specific gut microbial biobank.</title>
        <authorList>
            <person name="Liu C."/>
        </authorList>
    </citation>
    <scope>NUCLEOTIDE SEQUENCE [LARGE SCALE GENOMIC DNA]</scope>
    <source>
        <strain evidence="2 3">28</strain>
    </source>
</reference>
<sequence>MADKVIIAIDDKVTNKTTKQLGELSKQITGIKDTVKTFGKMNVRPKVTLDNTKFLESVKDSESKLNRLEKKWVASMELSDKTSLKVRQIQSRLYNLANRNYQIKIGINSAGVLQEIGKIRRELNQPFVIGVQQSEKGFSSSGGIKFSNPIKTQDGLSSATKKWTLDSMKEEWKDLTDTASKYKSTVEKYKNLKTRFETADPASPAGRLKGVLNKVKMKFSGGVNTTSGVPMLTSEVPMVQSLEVGAPALVTSAAQTFGLALGAAGIAEGIDHIGNGILADNSYARTYEMSKGAAKIGAVGTGAAIGSAFGPLGTAVGAGVGYLAGKYLSDPIAKWAGGGKLGAMKNAAISPEAAERLEEYRQKQAELAKSKLDEKFGKITLSAKELSEVVKGLFDPAQTARINNASAAISEVETAFNTLQQNNAGFKKTLWLSSSEKLDSVEQNNLKFSADNFGEEQIAYLKDKQYADIEAVKAVAGEGESGEILIDSINEKYTEKIDEAQKLVSKLKEKTAKALEDGYIDKAEQSGLDKIIQDIEALENGTSTSDKNEDQTEKKINPFENMAVSSLKDMDWASFQNIISGGISSADEKAAVLEDAYNSVGSQFNAEERKIALWGKNGNGEEGLYAEKTNLYMDVAKTTNEEFKNRFKGELGYFGESSITEISAQMKENPYESFKKFRDQGNALRADEETRAAVGEYVDSMAGTTQKILELAKQFEAAGVAVPQEMQEYLKQMDFYAYVADDKAMNWLSDNANRKFQTDNYDYLAGAAQTPQTESSQEGGGTATVATQLQVDGEKVIDGQINITPEDFGIPKFIQAPVDVYIKGNKIVGEAPSLPQPSGNRGKLVNHKYRGGIIAPAFADGGYVHGGAQLITVAEEGTPEAIIPLGRHRRKRALELFNQVGGYLQAPGFSPKGFAAGGIVGSIGSLSGVAGGSGAPVAIEVGGVEIKVEAKDGQSLVETIRENKEAISEEIAGVFNAAFKGQFANTPAAGGAGL</sequence>
<dbReference type="AlphaFoldDB" id="A0A845QHB6"/>
<proteinExistence type="predicted"/>
<keyword evidence="1" id="KW-0175">Coiled coil</keyword>
<dbReference type="RefSeq" id="WP_160201826.1">
    <property type="nucleotide sequence ID" value="NZ_QXWK01000013.1"/>
</dbReference>
<keyword evidence="3" id="KW-1185">Reference proteome</keyword>